<gene>
    <name evidence="2" type="ORF">ACH4F9_41175</name>
</gene>
<evidence type="ECO:0000313" key="3">
    <source>
        <dbReference type="Proteomes" id="UP001610818"/>
    </source>
</evidence>
<dbReference type="Pfam" id="PF13822">
    <property type="entry name" value="ACC_epsilon"/>
    <property type="match status" value="1"/>
</dbReference>
<evidence type="ECO:0000313" key="2">
    <source>
        <dbReference type="EMBL" id="MFH8551417.1"/>
    </source>
</evidence>
<dbReference type="RefSeq" id="WP_397718329.1">
    <property type="nucleotide sequence ID" value="NZ_JBIRGN010000011.1"/>
</dbReference>
<comment type="caution">
    <text evidence="2">The sequence shown here is derived from an EMBL/GenBank/DDBJ whole genome shotgun (WGS) entry which is preliminary data.</text>
</comment>
<name>A0ABW7R2Y2_9ACTN</name>
<accession>A0ABW7R2Y2</accession>
<dbReference type="InterPro" id="IPR032716">
    <property type="entry name" value="ACC_epsilon"/>
</dbReference>
<proteinExistence type="predicted"/>
<dbReference type="EMBL" id="JBIRGQ010000011">
    <property type="protein sequence ID" value="MFH8551417.1"/>
    <property type="molecule type" value="Genomic_DNA"/>
</dbReference>
<feature type="region of interest" description="Disordered" evidence="1">
    <location>
        <begin position="50"/>
        <end position="93"/>
    </location>
</feature>
<dbReference type="Proteomes" id="UP001610818">
    <property type="component" value="Unassembled WGS sequence"/>
</dbReference>
<feature type="compositionally biased region" description="Basic residues" evidence="1">
    <location>
        <begin position="83"/>
        <end position="93"/>
    </location>
</feature>
<keyword evidence="3" id="KW-1185">Reference proteome</keyword>
<sequence>MSAGEERACRAAGDGAGPLLVVTAGNPTSEELAAVTVALLDLARVQAVEPAAPPSQAAWHRSPVGGSGGGAELRWAGRDRGHGTHGGRRGRGL</sequence>
<protein>
    <submittedName>
        <fullName evidence="2">Acyl-CoA carboxylase subunit epsilon</fullName>
    </submittedName>
</protein>
<evidence type="ECO:0000256" key="1">
    <source>
        <dbReference type="SAM" id="MobiDB-lite"/>
    </source>
</evidence>
<organism evidence="2 3">
    <name type="scientific">Streptomyces longisporoflavus</name>
    <dbReference type="NCBI Taxonomy" id="28044"/>
    <lineage>
        <taxon>Bacteria</taxon>
        <taxon>Bacillati</taxon>
        <taxon>Actinomycetota</taxon>
        <taxon>Actinomycetes</taxon>
        <taxon>Kitasatosporales</taxon>
        <taxon>Streptomycetaceae</taxon>
        <taxon>Streptomyces</taxon>
    </lineage>
</organism>
<reference evidence="2 3" key="1">
    <citation type="submission" date="2024-10" db="EMBL/GenBank/DDBJ databases">
        <title>The Natural Products Discovery Center: Release of the First 8490 Sequenced Strains for Exploring Actinobacteria Biosynthetic Diversity.</title>
        <authorList>
            <person name="Kalkreuter E."/>
            <person name="Kautsar S.A."/>
            <person name="Yang D."/>
            <person name="Bader C.D."/>
            <person name="Teijaro C.N."/>
            <person name="Fluegel L."/>
            <person name="Davis C.M."/>
            <person name="Simpson J.R."/>
            <person name="Lauterbach L."/>
            <person name="Steele A.D."/>
            <person name="Gui C."/>
            <person name="Meng S."/>
            <person name="Li G."/>
            <person name="Viehrig K."/>
            <person name="Ye F."/>
            <person name="Su P."/>
            <person name="Kiefer A.F."/>
            <person name="Nichols A."/>
            <person name="Cepeda A.J."/>
            <person name="Yan W."/>
            <person name="Fan B."/>
            <person name="Jiang Y."/>
            <person name="Adhikari A."/>
            <person name="Zheng C.-J."/>
            <person name="Schuster L."/>
            <person name="Cowan T.M."/>
            <person name="Smanski M.J."/>
            <person name="Chevrette M.G."/>
            <person name="De Carvalho L.P.S."/>
            <person name="Shen B."/>
        </authorList>
    </citation>
    <scope>NUCLEOTIDE SEQUENCE [LARGE SCALE GENOMIC DNA]</scope>
    <source>
        <strain evidence="2 3">NPDC017990</strain>
    </source>
</reference>